<dbReference type="NCBIfam" id="TIGR02074">
    <property type="entry name" value="PBP_1a_fam"/>
    <property type="match status" value="1"/>
</dbReference>
<evidence type="ECO:0000256" key="3">
    <source>
        <dbReference type="ARBA" id="ARBA00007739"/>
    </source>
</evidence>
<comment type="pathway">
    <text evidence="1">Cell wall biogenesis; peptidoglycan biosynthesis.</text>
</comment>
<evidence type="ECO:0000313" key="19">
    <source>
        <dbReference type="EMBL" id="KAB1073126.1"/>
    </source>
</evidence>
<evidence type="ECO:0000256" key="11">
    <source>
        <dbReference type="ARBA" id="ARBA00023268"/>
    </source>
</evidence>
<dbReference type="InterPro" id="IPR001460">
    <property type="entry name" value="PCN-bd_Tpept"/>
</dbReference>
<accession>A0A6L3SQD2</accession>
<evidence type="ECO:0000256" key="6">
    <source>
        <dbReference type="ARBA" id="ARBA00022676"/>
    </source>
</evidence>
<evidence type="ECO:0000256" key="9">
    <source>
        <dbReference type="ARBA" id="ARBA00022960"/>
    </source>
</evidence>
<feature type="compositionally biased region" description="Low complexity" evidence="15">
    <location>
        <begin position="702"/>
        <end position="715"/>
    </location>
</feature>
<keyword evidence="9" id="KW-0133">Cell shape</keyword>
<protein>
    <submittedName>
        <fullName evidence="19">PBP1A family penicillin-binding protein</fullName>
    </submittedName>
</protein>
<keyword evidence="10" id="KW-0573">Peptidoglycan synthesis</keyword>
<dbReference type="GO" id="GO:0030288">
    <property type="term" value="C:outer membrane-bounded periplasmic space"/>
    <property type="evidence" value="ECO:0007669"/>
    <property type="project" value="TreeGrafter"/>
</dbReference>
<keyword evidence="20" id="KW-1185">Reference proteome</keyword>
<dbReference type="OrthoDB" id="9766909at2"/>
<dbReference type="RefSeq" id="WP_151004366.1">
    <property type="nucleotide sequence ID" value="NZ_VZZK01000044.1"/>
</dbReference>
<dbReference type="Proteomes" id="UP000474159">
    <property type="component" value="Unassembled WGS sequence"/>
</dbReference>
<evidence type="ECO:0000313" key="20">
    <source>
        <dbReference type="Proteomes" id="UP000474159"/>
    </source>
</evidence>
<evidence type="ECO:0000256" key="16">
    <source>
        <dbReference type="SAM" id="Phobius"/>
    </source>
</evidence>
<dbReference type="InterPro" id="IPR023346">
    <property type="entry name" value="Lysozyme-like_dom_sf"/>
</dbReference>
<dbReference type="SUPFAM" id="SSF56601">
    <property type="entry name" value="beta-lactamase/transpeptidase-like"/>
    <property type="match status" value="1"/>
</dbReference>
<evidence type="ECO:0000256" key="13">
    <source>
        <dbReference type="ARBA" id="ARBA00034000"/>
    </source>
</evidence>
<evidence type="ECO:0000256" key="15">
    <source>
        <dbReference type="SAM" id="MobiDB-lite"/>
    </source>
</evidence>
<comment type="catalytic activity">
    <reaction evidence="14">
        <text>[GlcNAc-(1-&gt;4)-Mur2Ac(oyl-L-Ala-gamma-D-Glu-L-Lys-D-Ala-D-Ala)](n)-di-trans,octa-cis-undecaprenyl diphosphate + beta-D-GlcNAc-(1-&gt;4)-Mur2Ac(oyl-L-Ala-gamma-D-Glu-L-Lys-D-Ala-D-Ala)-di-trans,octa-cis-undecaprenyl diphosphate = [GlcNAc-(1-&gt;4)-Mur2Ac(oyl-L-Ala-gamma-D-Glu-L-Lys-D-Ala-D-Ala)](n+1)-di-trans,octa-cis-undecaprenyl diphosphate + di-trans,octa-cis-undecaprenyl diphosphate + H(+)</text>
        <dbReference type="Rhea" id="RHEA:23708"/>
        <dbReference type="Rhea" id="RHEA-COMP:9602"/>
        <dbReference type="Rhea" id="RHEA-COMP:9603"/>
        <dbReference type="ChEBI" id="CHEBI:15378"/>
        <dbReference type="ChEBI" id="CHEBI:58405"/>
        <dbReference type="ChEBI" id="CHEBI:60033"/>
        <dbReference type="ChEBI" id="CHEBI:78435"/>
        <dbReference type="EC" id="2.4.99.28"/>
    </reaction>
</comment>
<evidence type="ECO:0000259" key="17">
    <source>
        <dbReference type="Pfam" id="PF00905"/>
    </source>
</evidence>
<dbReference type="PANTHER" id="PTHR32282">
    <property type="entry name" value="BINDING PROTEIN TRANSPEPTIDASE, PUTATIVE-RELATED"/>
    <property type="match status" value="1"/>
</dbReference>
<organism evidence="19 20">
    <name type="scientific">Methylobacterium soli</name>
    <dbReference type="NCBI Taxonomy" id="553447"/>
    <lineage>
        <taxon>Bacteria</taxon>
        <taxon>Pseudomonadati</taxon>
        <taxon>Pseudomonadota</taxon>
        <taxon>Alphaproteobacteria</taxon>
        <taxon>Hyphomicrobiales</taxon>
        <taxon>Methylobacteriaceae</taxon>
        <taxon>Methylobacterium</taxon>
    </lineage>
</organism>
<dbReference type="GO" id="GO:0008955">
    <property type="term" value="F:peptidoglycan glycosyltransferase activity"/>
    <property type="evidence" value="ECO:0007669"/>
    <property type="project" value="UniProtKB-EC"/>
</dbReference>
<dbReference type="Gene3D" id="3.40.710.10">
    <property type="entry name" value="DD-peptidase/beta-lactamase superfamily"/>
    <property type="match status" value="1"/>
</dbReference>
<dbReference type="PANTHER" id="PTHR32282:SF33">
    <property type="entry name" value="PEPTIDOGLYCAN GLYCOSYLTRANSFERASE"/>
    <property type="match status" value="1"/>
</dbReference>
<feature type="transmembrane region" description="Helical" evidence="16">
    <location>
        <begin position="113"/>
        <end position="137"/>
    </location>
</feature>
<dbReference type="InterPro" id="IPR035437">
    <property type="entry name" value="SNase_OB-fold_sf"/>
</dbReference>
<dbReference type="InterPro" id="IPR012338">
    <property type="entry name" value="Beta-lactam/transpept-like"/>
</dbReference>
<reference evidence="19 20" key="1">
    <citation type="submission" date="2019-09" db="EMBL/GenBank/DDBJ databases">
        <title>YIM 48816 draft genome.</title>
        <authorList>
            <person name="Jiang L."/>
        </authorList>
    </citation>
    <scope>NUCLEOTIDE SEQUENCE [LARGE SCALE GENOMIC DNA]</scope>
    <source>
        <strain evidence="19 20">YIM 48816</strain>
    </source>
</reference>
<dbReference type="Pfam" id="PF00905">
    <property type="entry name" value="Transpeptidase"/>
    <property type="match status" value="1"/>
</dbReference>
<evidence type="ECO:0000256" key="7">
    <source>
        <dbReference type="ARBA" id="ARBA00022679"/>
    </source>
</evidence>
<dbReference type="InterPro" id="IPR036950">
    <property type="entry name" value="PBP_transglycosylase"/>
</dbReference>
<dbReference type="GO" id="GO:0071555">
    <property type="term" value="P:cell wall organization"/>
    <property type="evidence" value="ECO:0007669"/>
    <property type="project" value="UniProtKB-KW"/>
</dbReference>
<keyword evidence="16" id="KW-0472">Membrane</keyword>
<evidence type="ECO:0000256" key="5">
    <source>
        <dbReference type="ARBA" id="ARBA00022670"/>
    </source>
</evidence>
<comment type="caution">
    <text evidence="19">The sequence shown here is derived from an EMBL/GenBank/DDBJ whole genome shotgun (WGS) entry which is preliminary data.</text>
</comment>
<keyword evidence="4" id="KW-0121">Carboxypeptidase</keyword>
<keyword evidence="5" id="KW-0645">Protease</keyword>
<dbReference type="GO" id="GO:0009252">
    <property type="term" value="P:peptidoglycan biosynthetic process"/>
    <property type="evidence" value="ECO:0007669"/>
    <property type="project" value="UniProtKB-UniPathway"/>
</dbReference>
<dbReference type="InterPro" id="IPR050396">
    <property type="entry name" value="Glycosyltr_51/Transpeptidase"/>
</dbReference>
<comment type="similarity">
    <text evidence="2">In the C-terminal section; belongs to the transpeptidase family.</text>
</comment>
<dbReference type="GO" id="GO:0008658">
    <property type="term" value="F:penicillin binding"/>
    <property type="evidence" value="ECO:0007669"/>
    <property type="project" value="InterPro"/>
</dbReference>
<dbReference type="SUPFAM" id="SSF50199">
    <property type="entry name" value="Staphylococcal nuclease"/>
    <property type="match status" value="1"/>
</dbReference>
<dbReference type="Pfam" id="PF00912">
    <property type="entry name" value="Transgly"/>
    <property type="match status" value="1"/>
</dbReference>
<name>A0A6L3SQD2_9HYPH</name>
<dbReference type="UniPathway" id="UPA00219"/>
<dbReference type="EMBL" id="VZZK01000044">
    <property type="protein sequence ID" value="KAB1073126.1"/>
    <property type="molecule type" value="Genomic_DNA"/>
</dbReference>
<dbReference type="Gene3D" id="1.10.3810.10">
    <property type="entry name" value="Biosynthetic peptidoglycan transglycosylase-like"/>
    <property type="match status" value="1"/>
</dbReference>
<dbReference type="InterPro" id="IPR001264">
    <property type="entry name" value="Glyco_trans_51"/>
</dbReference>
<dbReference type="GO" id="GO:0008360">
    <property type="term" value="P:regulation of cell shape"/>
    <property type="evidence" value="ECO:0007669"/>
    <property type="project" value="UniProtKB-KW"/>
</dbReference>
<dbReference type="GO" id="GO:0006508">
    <property type="term" value="P:proteolysis"/>
    <property type="evidence" value="ECO:0007669"/>
    <property type="project" value="UniProtKB-KW"/>
</dbReference>
<feature type="domain" description="Glycosyl transferase family 51" evidence="18">
    <location>
        <begin position="170"/>
        <end position="335"/>
    </location>
</feature>
<evidence type="ECO:0000256" key="10">
    <source>
        <dbReference type="ARBA" id="ARBA00022984"/>
    </source>
</evidence>
<dbReference type="AlphaFoldDB" id="A0A6L3SQD2"/>
<keyword evidence="8" id="KW-0378">Hydrolase</keyword>
<evidence type="ECO:0000256" key="8">
    <source>
        <dbReference type="ARBA" id="ARBA00022801"/>
    </source>
</evidence>
<dbReference type="SUPFAM" id="SSF53955">
    <property type="entry name" value="Lysozyme-like"/>
    <property type="match status" value="1"/>
</dbReference>
<evidence type="ECO:0000256" key="4">
    <source>
        <dbReference type="ARBA" id="ARBA00022645"/>
    </source>
</evidence>
<comment type="similarity">
    <text evidence="3">In the N-terminal section; belongs to the glycosyltransferase 51 family.</text>
</comment>
<feature type="region of interest" description="Disordered" evidence="15">
    <location>
        <begin position="695"/>
        <end position="728"/>
    </location>
</feature>
<proteinExistence type="inferred from homology"/>
<keyword evidence="16" id="KW-1133">Transmembrane helix</keyword>
<gene>
    <name evidence="19" type="ORF">F6X53_27435</name>
</gene>
<evidence type="ECO:0000256" key="14">
    <source>
        <dbReference type="ARBA" id="ARBA00049902"/>
    </source>
</evidence>
<sequence>MPPPDPQRPQAGDGDPRARTEGEPDPRAAAREAAAAAKILGRQLGLLAAGAARGAGRRARRAAEGSAPLFRTLGERLRRPAADTAPADRVPALDPALRSAPPGWGARLRRRPVLAVGLALLALPIVLAAGLVISSFLTLPPLGGAALDPGQRALTVEADDGRAFATRGAFRGQPLTAADLPPHLAQAIIAIEDRRFYSHWGIDLRGLMRAAWRNAAGGGVREGGSTITQQYVRLTSLTQEKTLRRKIQEALLALRVESEMTKDKILLGYLNTAYFGAGAYGIDAAARRYFGKGAKALTLPEAAMLAGLVRAPSQLAPTRNFGGAKERADVVLQTMVETGAITPEAADAARAQTITLRTPPETPPGTNYFLDMVAGEAKRLTDTGGDVTLRTTLNLDLQSLAEGVVARRLDAEGAKKKAGQSALVALSKDGAILAMVGGRDYEDSQFNRATQAKRQAGSLFKLFVYLSAYERGYAPESVLVDQPIQIGDWEPQNSNNRFRGPVPLRTAFALSINTVAAQIADAVGVPAVIETARRLGVQSDLPNVPSLALGSAEVTLLEMTRAYAGVLADRIPVETFGIHAIRGGGPQPLYVHPEPKGGAVLPGDSRTMMLDSLQAVVEGGTGKGARVANIPVGGKTGTTQDYRDAWFVGMTPDLVVGVWVGNDDNSSMNRVSGGDLPAAIFRDFVQRASVQMAKGRAKRPSAARADPAPAQVAAPVQGTGPAQGAAPNKEAAVGPEIHGVPDVIDTGTLAFRGRVVRLLGVEGEGGTLARQLARYLRRREVACAPAAEAQGLRCRIDGDDLASLILAAGGARASDAAPPDLLAAEEQARSERVGLWRRAR</sequence>
<feature type="compositionally biased region" description="Basic and acidic residues" evidence="15">
    <location>
        <begin position="14"/>
        <end position="30"/>
    </location>
</feature>
<comment type="catalytic activity">
    <reaction evidence="13">
        <text>Preferential cleavage: (Ac)2-L-Lys-D-Ala-|-D-Ala. Also transpeptidation of peptidyl-alanyl moieties that are N-acyl substituents of D-alanine.</text>
        <dbReference type="EC" id="3.4.16.4"/>
    </reaction>
</comment>
<keyword evidence="6" id="KW-0328">Glycosyltransferase</keyword>
<dbReference type="GO" id="GO:0009002">
    <property type="term" value="F:serine-type D-Ala-D-Ala carboxypeptidase activity"/>
    <property type="evidence" value="ECO:0007669"/>
    <property type="project" value="UniProtKB-EC"/>
</dbReference>
<keyword evidence="11" id="KW-0511">Multifunctional enzyme</keyword>
<dbReference type="FunFam" id="1.10.3810.10:FF:000001">
    <property type="entry name" value="Penicillin-binding protein 1A"/>
    <property type="match status" value="1"/>
</dbReference>
<feature type="domain" description="Penicillin-binding protein transpeptidase" evidence="17">
    <location>
        <begin position="422"/>
        <end position="685"/>
    </location>
</feature>
<evidence type="ECO:0000256" key="1">
    <source>
        <dbReference type="ARBA" id="ARBA00004752"/>
    </source>
</evidence>
<evidence type="ECO:0000256" key="12">
    <source>
        <dbReference type="ARBA" id="ARBA00023316"/>
    </source>
</evidence>
<feature type="region of interest" description="Disordered" evidence="15">
    <location>
        <begin position="1"/>
        <end position="33"/>
    </location>
</feature>
<keyword evidence="7" id="KW-0808">Transferase</keyword>
<evidence type="ECO:0000256" key="2">
    <source>
        <dbReference type="ARBA" id="ARBA00007090"/>
    </source>
</evidence>
<keyword evidence="16" id="KW-0812">Transmembrane</keyword>
<keyword evidence="12" id="KW-0961">Cell wall biogenesis/degradation</keyword>
<evidence type="ECO:0000259" key="18">
    <source>
        <dbReference type="Pfam" id="PF00912"/>
    </source>
</evidence>